<feature type="compositionally biased region" description="Low complexity" evidence="1">
    <location>
        <begin position="164"/>
        <end position="190"/>
    </location>
</feature>
<evidence type="ECO:0000313" key="3">
    <source>
        <dbReference type="EMBL" id="KAA0185238.1"/>
    </source>
</evidence>
<name>A0A8E0VFD2_9TREM</name>
<dbReference type="EMBL" id="LUCM01010607">
    <property type="protein sequence ID" value="KAA0185238.1"/>
    <property type="molecule type" value="Genomic_DNA"/>
</dbReference>
<feature type="domain" description="UBA" evidence="2">
    <location>
        <begin position="202"/>
        <end position="248"/>
    </location>
</feature>
<evidence type="ECO:0000256" key="1">
    <source>
        <dbReference type="SAM" id="MobiDB-lite"/>
    </source>
</evidence>
<feature type="region of interest" description="Disordered" evidence="1">
    <location>
        <begin position="69"/>
        <end position="110"/>
    </location>
</feature>
<dbReference type="InterPro" id="IPR009060">
    <property type="entry name" value="UBA-like_sf"/>
</dbReference>
<dbReference type="Proteomes" id="UP000728185">
    <property type="component" value="Unassembled WGS sequence"/>
</dbReference>
<reference evidence="3" key="1">
    <citation type="submission" date="2019-05" db="EMBL/GenBank/DDBJ databases">
        <title>Annotation for the trematode Fasciolopsis buski.</title>
        <authorList>
            <person name="Choi Y.-J."/>
        </authorList>
    </citation>
    <scope>NUCLEOTIDE SEQUENCE</scope>
    <source>
        <strain evidence="3">HT</strain>
        <tissue evidence="3">Whole worm</tissue>
    </source>
</reference>
<proteinExistence type="predicted"/>
<keyword evidence="4" id="KW-1185">Reference proteome</keyword>
<accession>A0A8E0VFD2</accession>
<feature type="region of interest" description="Disordered" evidence="1">
    <location>
        <begin position="163"/>
        <end position="190"/>
    </location>
</feature>
<dbReference type="PROSITE" id="PS50030">
    <property type="entry name" value="UBA"/>
    <property type="match status" value="1"/>
</dbReference>
<comment type="caution">
    <text evidence="3">The sequence shown here is derived from an EMBL/GenBank/DDBJ whole genome shotgun (WGS) entry which is preliminary data.</text>
</comment>
<dbReference type="OrthoDB" id="6258734at2759"/>
<sequence>DAPLNAAVTGNKGRWANTGGFNRPGGKVTHNAPHLLSGQNSGNNVRWPPVGNTPHVPTGWPVNDPRRPNMLQTASGHTGTAGGTGGGAPTASGWSNDASFFGQPHPSMISPARMNQPDFPSMVLSQPRVGGSGASGGVLPTGQQAFRTPHSAFYPAGMNPAFPPSSSVSAGPSAAASSSSTSANAQPQQQRLFLSPQQHSHQLQQQSVLRANAMRQLINMGFPEEEVQAIFSDINTNVERALMDLRDRTCHPGLDEMIKSFAGSGLMHLGMSLDEGMCSDIGRPDLMPGPPGSRPITMRIAQQNAMEAQVRTVIIVCGSSLSESFRCYILWFKRFSFTLISARFVSHESVSTD</sequence>
<evidence type="ECO:0000259" key="2">
    <source>
        <dbReference type="PROSITE" id="PS50030"/>
    </source>
</evidence>
<dbReference type="InterPro" id="IPR015940">
    <property type="entry name" value="UBA"/>
</dbReference>
<protein>
    <recommendedName>
        <fullName evidence="2">UBA domain-containing protein</fullName>
    </recommendedName>
</protein>
<dbReference type="SUPFAM" id="SSF46934">
    <property type="entry name" value="UBA-like"/>
    <property type="match status" value="1"/>
</dbReference>
<feature type="compositionally biased region" description="Gly residues" evidence="1">
    <location>
        <begin position="79"/>
        <end position="88"/>
    </location>
</feature>
<feature type="non-terminal residue" evidence="3">
    <location>
        <position position="1"/>
    </location>
</feature>
<evidence type="ECO:0000313" key="4">
    <source>
        <dbReference type="Proteomes" id="UP000728185"/>
    </source>
</evidence>
<gene>
    <name evidence="3" type="ORF">FBUS_11363</name>
</gene>
<organism evidence="3 4">
    <name type="scientific">Fasciolopsis buskii</name>
    <dbReference type="NCBI Taxonomy" id="27845"/>
    <lineage>
        <taxon>Eukaryota</taxon>
        <taxon>Metazoa</taxon>
        <taxon>Spiralia</taxon>
        <taxon>Lophotrochozoa</taxon>
        <taxon>Platyhelminthes</taxon>
        <taxon>Trematoda</taxon>
        <taxon>Digenea</taxon>
        <taxon>Plagiorchiida</taxon>
        <taxon>Echinostomata</taxon>
        <taxon>Echinostomatoidea</taxon>
        <taxon>Fasciolidae</taxon>
        <taxon>Fasciolopsis</taxon>
    </lineage>
</organism>
<feature type="region of interest" description="Disordered" evidence="1">
    <location>
        <begin position="1"/>
        <end position="27"/>
    </location>
</feature>
<dbReference type="AlphaFoldDB" id="A0A8E0VFD2"/>